<dbReference type="InterPro" id="IPR001279">
    <property type="entry name" value="Metallo-B-lactamas"/>
</dbReference>
<protein>
    <recommendedName>
        <fullName evidence="1">Metallo-beta-lactamase domain-containing protein</fullName>
    </recommendedName>
</protein>
<dbReference type="Pfam" id="PF00753">
    <property type="entry name" value="Lactamase_B"/>
    <property type="match status" value="1"/>
</dbReference>
<feature type="domain" description="Metallo-beta-lactamase" evidence="1">
    <location>
        <begin position="408"/>
        <end position="479"/>
    </location>
</feature>
<dbReference type="SUPFAM" id="SSF56281">
    <property type="entry name" value="Metallo-hydrolase/oxidoreductase"/>
    <property type="match status" value="1"/>
</dbReference>
<dbReference type="EMBL" id="UINC01016481">
    <property type="protein sequence ID" value="SVA68587.1"/>
    <property type="molecule type" value="Genomic_DNA"/>
</dbReference>
<dbReference type="AlphaFoldDB" id="A0A381XWL9"/>
<evidence type="ECO:0000259" key="1">
    <source>
        <dbReference type="Pfam" id="PF00753"/>
    </source>
</evidence>
<accession>A0A381XWL9</accession>
<organism evidence="2">
    <name type="scientific">marine metagenome</name>
    <dbReference type="NCBI Taxonomy" id="408172"/>
    <lineage>
        <taxon>unclassified sequences</taxon>
        <taxon>metagenomes</taxon>
        <taxon>ecological metagenomes</taxon>
    </lineage>
</organism>
<dbReference type="Gene3D" id="3.60.15.10">
    <property type="entry name" value="Ribonuclease Z/Hydroxyacylglutathione hydrolase-like"/>
    <property type="match status" value="1"/>
</dbReference>
<feature type="non-terminal residue" evidence="2">
    <location>
        <position position="551"/>
    </location>
</feature>
<evidence type="ECO:0000313" key="2">
    <source>
        <dbReference type="EMBL" id="SVA68587.1"/>
    </source>
</evidence>
<sequence>MTSKIFRFLFAGSLILFSTLAMFSTVRSENSNIDQETILEQAIVALGGREKLDALVAFSIESKRVRYVMGQGPEPGIGLHRYSASEAEIFHSIKANNFRGNFLHTGQYIGAGGVRPVTEIVVGGKQGYLMGFNDFFLQTGAENEAMTPERLAVTTKTERLLNPHFLIKDLMQRRLQLIPKTSRPEINAYRVGPDEIFPITLSRFRETGKRILVTNDAWLKKWKDTKYFKDSVAERVFFEVDSNWLSKWQSRDFPSSKYHQLVLDDEVYPITLYVNKNSGLIEKLSTMEKDYVYGDVELEVTYSDWEKIEGVSFPMRIKISLAGAPSMDVNRSNINLNPLLEHNLFLPPAGVVYIENKERASRGKRLSQTVQSYSYAAAAKARELVRPTIEARKLGQGVYLMIPSPSDATYTMVVELDKGILIIEPGMDELKCEAVIDWIKLNFPNKPITYAVISHNHADHAVGFRTYAAAGATIVMHEDAEIWAKQVLNRNRSTILPDALDRNPVATNVLAVADNQPLRLSGKDNSVIIYPVYNRHSKDMLILEVENQGIL</sequence>
<name>A0A381XWL9_9ZZZZ</name>
<proteinExistence type="predicted"/>
<reference evidence="2" key="1">
    <citation type="submission" date="2018-05" db="EMBL/GenBank/DDBJ databases">
        <authorList>
            <person name="Lanie J.A."/>
            <person name="Ng W.-L."/>
            <person name="Kazmierczak K.M."/>
            <person name="Andrzejewski T.M."/>
            <person name="Davidsen T.M."/>
            <person name="Wayne K.J."/>
            <person name="Tettelin H."/>
            <person name="Glass J.I."/>
            <person name="Rusch D."/>
            <person name="Podicherti R."/>
            <person name="Tsui H.-C.T."/>
            <person name="Winkler M.E."/>
        </authorList>
    </citation>
    <scope>NUCLEOTIDE SEQUENCE</scope>
</reference>
<gene>
    <name evidence="2" type="ORF">METZ01_LOCUS121441</name>
</gene>
<dbReference type="InterPro" id="IPR036866">
    <property type="entry name" value="RibonucZ/Hydroxyglut_hydro"/>
</dbReference>